<dbReference type="Gene3D" id="3.40.50.720">
    <property type="entry name" value="NAD(P)-binding Rossmann-like Domain"/>
    <property type="match status" value="1"/>
</dbReference>
<dbReference type="PANTHER" id="PTHR43618">
    <property type="entry name" value="7-ALPHA-HYDROXYSTEROID DEHYDROGENASE"/>
    <property type="match status" value="1"/>
</dbReference>
<comment type="caution">
    <text evidence="5">The sequence shown here is derived from an EMBL/GenBank/DDBJ whole genome shotgun (WGS) entry which is preliminary data.</text>
</comment>
<dbReference type="Pfam" id="PF00106">
    <property type="entry name" value="adh_short"/>
    <property type="match status" value="1"/>
</dbReference>
<dbReference type="CDD" id="cd05233">
    <property type="entry name" value="SDR_c"/>
    <property type="match status" value="1"/>
</dbReference>
<organism evidence="5 6">
    <name type="scientific">Claviceps pazoutovae</name>
    <dbReference type="NCBI Taxonomy" id="1649127"/>
    <lineage>
        <taxon>Eukaryota</taxon>
        <taxon>Fungi</taxon>
        <taxon>Dikarya</taxon>
        <taxon>Ascomycota</taxon>
        <taxon>Pezizomycotina</taxon>
        <taxon>Sordariomycetes</taxon>
        <taxon>Hypocreomycetidae</taxon>
        <taxon>Hypocreales</taxon>
        <taxon>Clavicipitaceae</taxon>
        <taxon>Claviceps</taxon>
    </lineage>
</organism>
<dbReference type="Proteomes" id="UP000706124">
    <property type="component" value="Unassembled WGS sequence"/>
</dbReference>
<keyword evidence="6" id="KW-1185">Reference proteome</keyword>
<proteinExistence type="inferred from homology"/>
<dbReference type="InterPro" id="IPR002347">
    <property type="entry name" value="SDR_fam"/>
</dbReference>
<evidence type="ECO:0000256" key="1">
    <source>
        <dbReference type="ARBA" id="ARBA00006484"/>
    </source>
</evidence>
<dbReference type="OrthoDB" id="2898618at2759"/>
<dbReference type="AlphaFoldDB" id="A0A9P7MAS8"/>
<dbReference type="PANTHER" id="PTHR43618:SF18">
    <property type="entry name" value="SHORT CHAIN DEHYDROGENASE_REDUCTASE FAMILY (AFU_ORTHOLOGUE AFUA_5G12480)"/>
    <property type="match status" value="1"/>
</dbReference>
<accession>A0A9P7MAS8</accession>
<dbReference type="FunFam" id="3.40.50.720:FF:000084">
    <property type="entry name" value="Short-chain dehydrogenase reductase"/>
    <property type="match status" value="1"/>
</dbReference>
<sequence length="294" mass="30957">MAASSYSAASLFSVKDLVAVITGGGSGLGAITAHALVANGAMAVYILGRRKEALLSTQEKSTNPHVVHPIVCDVTSKDSLTAAVEQIRSEIGYINILFANSGINNAATGAFNIKDDVRTVQSKLWEPDMGAFTQDLHVNVSGAYYTAIAFLDLLDQGNRQAVVAEKSQIVFTSSGASFTRLPYSGFAYSASKAAVTQMTKQLATTLAPHKIRVNSVAPGFFASEMTKNQPFMNVGRDPREEGALDAQAVPLQRIGTEEDFAGIVLFLASKAGGFLDGTVLLADGGRIATIPSSY</sequence>
<dbReference type="PRINTS" id="PR00080">
    <property type="entry name" value="SDRFAMILY"/>
</dbReference>
<dbReference type="PRINTS" id="PR00081">
    <property type="entry name" value="GDHRDH"/>
</dbReference>
<comment type="similarity">
    <text evidence="1 4">Belongs to the short-chain dehydrogenases/reductases (SDR) family.</text>
</comment>
<evidence type="ECO:0000256" key="4">
    <source>
        <dbReference type="RuleBase" id="RU000363"/>
    </source>
</evidence>
<name>A0A9P7MAS8_9HYPO</name>
<dbReference type="InterPro" id="IPR052178">
    <property type="entry name" value="Sec_Metab_Biosynth_SDR"/>
</dbReference>
<evidence type="ECO:0000313" key="5">
    <source>
        <dbReference type="EMBL" id="KAG5936228.1"/>
    </source>
</evidence>
<keyword evidence="2" id="KW-0521">NADP</keyword>
<keyword evidence="3" id="KW-0560">Oxidoreductase</keyword>
<evidence type="ECO:0000313" key="6">
    <source>
        <dbReference type="Proteomes" id="UP000706124"/>
    </source>
</evidence>
<dbReference type="SUPFAM" id="SSF51735">
    <property type="entry name" value="NAD(P)-binding Rossmann-fold domains"/>
    <property type="match status" value="1"/>
</dbReference>
<protein>
    <submittedName>
        <fullName evidence="5">Uncharacterized protein</fullName>
    </submittedName>
</protein>
<evidence type="ECO:0000256" key="3">
    <source>
        <dbReference type="ARBA" id="ARBA00023002"/>
    </source>
</evidence>
<dbReference type="GO" id="GO:0016491">
    <property type="term" value="F:oxidoreductase activity"/>
    <property type="evidence" value="ECO:0007669"/>
    <property type="project" value="UniProtKB-KW"/>
</dbReference>
<reference evidence="5 6" key="1">
    <citation type="journal article" date="2020" name="bioRxiv">
        <title>Whole genome comparisons of ergot fungi reveals the divergence and evolution of species within the genus Claviceps are the result of varying mechanisms driving genome evolution and host range expansion.</title>
        <authorList>
            <person name="Wyka S.A."/>
            <person name="Mondo S.J."/>
            <person name="Liu M."/>
            <person name="Dettman J."/>
            <person name="Nalam V."/>
            <person name="Broders K.D."/>
        </authorList>
    </citation>
    <scope>NUCLEOTIDE SEQUENCE [LARGE SCALE GENOMIC DNA]</scope>
    <source>
        <strain evidence="5 6">CCC 1485</strain>
    </source>
</reference>
<evidence type="ECO:0000256" key="2">
    <source>
        <dbReference type="ARBA" id="ARBA00022857"/>
    </source>
</evidence>
<dbReference type="EMBL" id="SRPO01000224">
    <property type="protein sequence ID" value="KAG5936228.1"/>
    <property type="molecule type" value="Genomic_DNA"/>
</dbReference>
<gene>
    <name evidence="5" type="ORF">E4U60_002684</name>
</gene>
<dbReference type="InterPro" id="IPR036291">
    <property type="entry name" value="NAD(P)-bd_dom_sf"/>
</dbReference>